<dbReference type="AlphaFoldDB" id="W9R8F6"/>
<reference evidence="2" key="1">
    <citation type="submission" date="2013-01" db="EMBL/GenBank/DDBJ databases">
        <title>Draft Genome Sequence of a Mulberry Tree, Morus notabilis C.K. Schneid.</title>
        <authorList>
            <person name="He N."/>
            <person name="Zhao S."/>
        </authorList>
    </citation>
    <scope>NUCLEOTIDE SEQUENCE</scope>
</reference>
<evidence type="ECO:0000313" key="1">
    <source>
        <dbReference type="EMBL" id="EXB40981.1"/>
    </source>
</evidence>
<dbReference type="EMBL" id="KE343785">
    <property type="protein sequence ID" value="EXB40981.1"/>
    <property type="molecule type" value="Genomic_DNA"/>
</dbReference>
<dbReference type="Proteomes" id="UP000030645">
    <property type="component" value="Unassembled WGS sequence"/>
</dbReference>
<proteinExistence type="predicted"/>
<gene>
    <name evidence="1" type="ORF">L484_020716</name>
</gene>
<keyword evidence="2" id="KW-1185">Reference proteome</keyword>
<name>W9R8F6_9ROSA</name>
<sequence>MAAHTLAKLSLSSIEDQFWLEDYPSCIDAIVITCLILVRFLKFSPNGSLRQGPIELIYSPYPYPAQLALWPTT</sequence>
<protein>
    <submittedName>
        <fullName evidence="1">Uncharacterized protein</fullName>
    </submittedName>
</protein>
<evidence type="ECO:0000313" key="2">
    <source>
        <dbReference type="Proteomes" id="UP000030645"/>
    </source>
</evidence>
<accession>W9R8F6</accession>
<organism evidence="1 2">
    <name type="scientific">Morus notabilis</name>
    <dbReference type="NCBI Taxonomy" id="981085"/>
    <lineage>
        <taxon>Eukaryota</taxon>
        <taxon>Viridiplantae</taxon>
        <taxon>Streptophyta</taxon>
        <taxon>Embryophyta</taxon>
        <taxon>Tracheophyta</taxon>
        <taxon>Spermatophyta</taxon>
        <taxon>Magnoliopsida</taxon>
        <taxon>eudicotyledons</taxon>
        <taxon>Gunneridae</taxon>
        <taxon>Pentapetalae</taxon>
        <taxon>rosids</taxon>
        <taxon>fabids</taxon>
        <taxon>Rosales</taxon>
        <taxon>Moraceae</taxon>
        <taxon>Moreae</taxon>
        <taxon>Morus</taxon>
    </lineage>
</organism>